<proteinExistence type="predicted"/>
<protein>
    <submittedName>
        <fullName evidence="1">Uncharacterized protein</fullName>
    </submittedName>
</protein>
<accession>A0AAV2E2Y4</accession>
<gene>
    <name evidence="1" type="ORF">LTRI10_LOCUS21767</name>
</gene>
<dbReference type="Proteomes" id="UP001497516">
    <property type="component" value="Chromosome 4"/>
</dbReference>
<name>A0AAV2E2Y4_9ROSI</name>
<organism evidence="1 2">
    <name type="scientific">Linum trigynum</name>
    <dbReference type="NCBI Taxonomy" id="586398"/>
    <lineage>
        <taxon>Eukaryota</taxon>
        <taxon>Viridiplantae</taxon>
        <taxon>Streptophyta</taxon>
        <taxon>Embryophyta</taxon>
        <taxon>Tracheophyta</taxon>
        <taxon>Spermatophyta</taxon>
        <taxon>Magnoliopsida</taxon>
        <taxon>eudicotyledons</taxon>
        <taxon>Gunneridae</taxon>
        <taxon>Pentapetalae</taxon>
        <taxon>rosids</taxon>
        <taxon>fabids</taxon>
        <taxon>Malpighiales</taxon>
        <taxon>Linaceae</taxon>
        <taxon>Linum</taxon>
    </lineage>
</organism>
<dbReference type="EMBL" id="OZ034817">
    <property type="protein sequence ID" value="CAL1380313.1"/>
    <property type="molecule type" value="Genomic_DNA"/>
</dbReference>
<evidence type="ECO:0000313" key="2">
    <source>
        <dbReference type="Proteomes" id="UP001497516"/>
    </source>
</evidence>
<reference evidence="1 2" key="1">
    <citation type="submission" date="2024-04" db="EMBL/GenBank/DDBJ databases">
        <authorList>
            <person name="Fracassetti M."/>
        </authorList>
    </citation>
    <scope>NUCLEOTIDE SEQUENCE [LARGE SCALE GENOMIC DNA]</scope>
</reference>
<sequence length="66" mass="7055">MELHSAGCSSSGSYEKDLGLGLLMPVSQFQIATSTQRSSSFVSEAPPPDVAFQAQQIPDLSMLHDQ</sequence>
<dbReference type="AlphaFoldDB" id="A0AAV2E2Y4"/>
<evidence type="ECO:0000313" key="1">
    <source>
        <dbReference type="EMBL" id="CAL1380313.1"/>
    </source>
</evidence>
<keyword evidence="2" id="KW-1185">Reference proteome</keyword>